<gene>
    <name evidence="1" type="ORF">M23134_02131</name>
</gene>
<dbReference type="AlphaFoldDB" id="A1ZNB0"/>
<sequence>MFTFCILNICSKRSGVYFKLTPQTLYFPSFYSPLSHT</sequence>
<name>A1ZNB0_MICM2</name>
<accession>A1ZNB0</accession>
<proteinExistence type="predicted"/>
<comment type="caution">
    <text evidence="1">The sequence shown here is derived from an EMBL/GenBank/DDBJ whole genome shotgun (WGS) entry which is preliminary data.</text>
</comment>
<reference evidence="1 2" key="1">
    <citation type="submission" date="2007-01" db="EMBL/GenBank/DDBJ databases">
        <authorList>
            <person name="Haygood M."/>
            <person name="Podell S."/>
            <person name="Anderson C."/>
            <person name="Hopkinson B."/>
            <person name="Roe K."/>
            <person name="Barbeau K."/>
            <person name="Gaasterland T."/>
            <person name="Ferriera S."/>
            <person name="Johnson J."/>
            <person name="Kravitz S."/>
            <person name="Beeson K."/>
            <person name="Sutton G."/>
            <person name="Rogers Y.-H."/>
            <person name="Friedman R."/>
            <person name="Frazier M."/>
            <person name="Venter J.C."/>
        </authorList>
    </citation>
    <scope>NUCLEOTIDE SEQUENCE [LARGE SCALE GENOMIC DNA]</scope>
    <source>
        <strain evidence="1 2">ATCC 23134</strain>
    </source>
</reference>
<evidence type="ECO:0000313" key="2">
    <source>
        <dbReference type="Proteomes" id="UP000004095"/>
    </source>
</evidence>
<dbReference type="Proteomes" id="UP000004095">
    <property type="component" value="Unassembled WGS sequence"/>
</dbReference>
<organism evidence="1 2">
    <name type="scientific">Microscilla marina ATCC 23134</name>
    <dbReference type="NCBI Taxonomy" id="313606"/>
    <lineage>
        <taxon>Bacteria</taxon>
        <taxon>Pseudomonadati</taxon>
        <taxon>Bacteroidota</taxon>
        <taxon>Cytophagia</taxon>
        <taxon>Cytophagales</taxon>
        <taxon>Microscillaceae</taxon>
        <taxon>Microscilla</taxon>
    </lineage>
</organism>
<evidence type="ECO:0000313" key="1">
    <source>
        <dbReference type="EMBL" id="EAY28021.1"/>
    </source>
</evidence>
<keyword evidence="2" id="KW-1185">Reference proteome</keyword>
<dbReference type="EMBL" id="AAWS01000018">
    <property type="protein sequence ID" value="EAY28021.1"/>
    <property type="molecule type" value="Genomic_DNA"/>
</dbReference>
<protein>
    <submittedName>
        <fullName evidence="1">Uncharacterized protein</fullName>
    </submittedName>
</protein>